<comment type="caution">
    <text evidence="2">The sequence shown here is derived from an EMBL/GenBank/DDBJ whole genome shotgun (WGS) entry which is preliminary data.</text>
</comment>
<dbReference type="InterPro" id="IPR021728">
    <property type="entry name" value="DUF3300"/>
</dbReference>
<feature type="compositionally biased region" description="Basic and acidic residues" evidence="1">
    <location>
        <begin position="545"/>
        <end position="558"/>
    </location>
</feature>
<dbReference type="Proteomes" id="UP000292627">
    <property type="component" value="Unassembled WGS sequence"/>
</dbReference>
<feature type="region of interest" description="Disordered" evidence="1">
    <location>
        <begin position="460"/>
        <end position="566"/>
    </location>
</feature>
<dbReference type="OrthoDB" id="197257at2"/>
<organism evidence="2 3">
    <name type="scientific">Pseudoxanthomonas winnipegensis</name>
    <dbReference type="NCBI Taxonomy" id="2480810"/>
    <lineage>
        <taxon>Bacteria</taxon>
        <taxon>Pseudomonadati</taxon>
        <taxon>Pseudomonadota</taxon>
        <taxon>Gammaproteobacteria</taxon>
        <taxon>Lysobacterales</taxon>
        <taxon>Lysobacteraceae</taxon>
        <taxon>Pseudoxanthomonas</taxon>
    </lineage>
</organism>
<accession>A0A4Q8L617</accession>
<evidence type="ECO:0000313" key="3">
    <source>
        <dbReference type="Proteomes" id="UP000292627"/>
    </source>
</evidence>
<evidence type="ECO:0000313" key="2">
    <source>
        <dbReference type="EMBL" id="TAA21959.1"/>
    </source>
</evidence>
<proteinExistence type="predicted"/>
<dbReference type="PANTHER" id="PTHR40269">
    <property type="entry name" value="OUTER MEMBRANE PROTEIN-RELATED"/>
    <property type="match status" value="1"/>
</dbReference>
<feature type="compositionally biased region" description="Low complexity" evidence="1">
    <location>
        <begin position="481"/>
        <end position="494"/>
    </location>
</feature>
<dbReference type="PANTHER" id="PTHR40269:SF1">
    <property type="entry name" value="OUTER MEMBRANE PROTEIN"/>
    <property type="match status" value="1"/>
</dbReference>
<sequence>MLAAAIHPARSCIMRAVRPTSPARVPRVPALLALAVAATLSGCPQTETAAPAPPAQAALPPAAAPAPAAPLPDAQTLYRLVAPIALFPDRLVAQTLAASVYPVQVTQADQWLHDQAGLPPEARMQAANAQPWDPGVKALTQFPDVMDQLAGNLPWTTALGQAYAAEPGDVLDAVQVMRQRAQASGHLRDTAQQRVSVVRTEAVPAGTVATVVPPPPTTIVIEPAEPERVYVPRYDPDVVYGEPLYVHRVYGYRPPPAWSTGDLLATGVVSFGLGVLVGNGFHGGWGGPPPPPPPPWGWQAWGVAWRAPPGIPPYVAYRRQRFAPPPVVVQHIDNQRTTVQNIHYDLHGHATVINNNGTLVGAPQHFGPPAPGAAMAMPHFNRAMWQAGQPVHAPPAMSGMAQALPARFSAPRPAAPTPPVPAGERLAGFHGNPPPHVPMPAPHAFAMNTPAPQQARMDMARAGSMNGPGPGDDRHARHEGPASFAPMAASARAPAPMPRWENARPAPPRAEPRPEQPMRMPPPAWASRQSERSFPAQMPRPPQHGNEHAGNRPLPPHDNKRHHEHG</sequence>
<dbReference type="EMBL" id="SHMC01000007">
    <property type="protein sequence ID" value="TAA21959.1"/>
    <property type="molecule type" value="Genomic_DNA"/>
</dbReference>
<feature type="compositionally biased region" description="Basic and acidic residues" evidence="1">
    <location>
        <begin position="471"/>
        <end position="480"/>
    </location>
</feature>
<evidence type="ECO:0000256" key="1">
    <source>
        <dbReference type="SAM" id="MobiDB-lite"/>
    </source>
</evidence>
<dbReference type="AlphaFoldDB" id="A0A4Q8L617"/>
<protein>
    <submittedName>
        <fullName evidence="2">DUF3300 domain-containing protein</fullName>
    </submittedName>
</protein>
<reference evidence="2 3" key="1">
    <citation type="submission" date="2019-02" db="EMBL/GenBank/DDBJ databases">
        <title>WGS of Pseudoxanthomonas species novum from clinical isolates.</title>
        <authorList>
            <person name="Bernier A.-M."/>
            <person name="Bernard K."/>
            <person name="Vachon A."/>
        </authorList>
    </citation>
    <scope>NUCLEOTIDE SEQUENCE [LARGE SCALE GENOMIC DNA]</scope>
    <source>
        <strain evidence="2 3">NML171200</strain>
    </source>
</reference>
<gene>
    <name evidence="2" type="ORF">EA660_16545</name>
</gene>
<dbReference type="Pfam" id="PF11737">
    <property type="entry name" value="DUF3300"/>
    <property type="match status" value="1"/>
</dbReference>
<name>A0A4Q8L617_9GAMM</name>